<keyword evidence="3" id="KW-0378">Hydrolase</keyword>
<proteinExistence type="inferred from homology"/>
<evidence type="ECO:0000256" key="1">
    <source>
        <dbReference type="ARBA" id="ARBA00005964"/>
    </source>
</evidence>
<evidence type="ECO:0000256" key="2">
    <source>
        <dbReference type="ARBA" id="ARBA00022487"/>
    </source>
</evidence>
<feature type="non-terminal residue" evidence="7">
    <location>
        <position position="1"/>
    </location>
</feature>
<feature type="domain" description="Carboxylesterase type B" evidence="5">
    <location>
        <begin position="1"/>
        <end position="424"/>
    </location>
</feature>
<dbReference type="Proteomes" id="UP000695000">
    <property type="component" value="Unplaced"/>
</dbReference>
<dbReference type="GeneID" id="108566544"/>
<dbReference type="InterPro" id="IPR019819">
    <property type="entry name" value="Carboxylesterase_B_CS"/>
</dbReference>
<dbReference type="RefSeq" id="XP_017781967.1">
    <property type="nucleotide sequence ID" value="XM_017926478.1"/>
</dbReference>
<protein>
    <submittedName>
        <fullName evidence="7">Esterase E4-like</fullName>
    </submittedName>
</protein>
<evidence type="ECO:0000256" key="3">
    <source>
        <dbReference type="ARBA" id="ARBA00022801"/>
    </source>
</evidence>
<evidence type="ECO:0000256" key="4">
    <source>
        <dbReference type="ARBA" id="ARBA00023180"/>
    </source>
</evidence>
<dbReference type="PROSITE" id="PS00941">
    <property type="entry name" value="CARBOXYLESTERASE_B_2"/>
    <property type="match status" value="1"/>
</dbReference>
<gene>
    <name evidence="7" type="primary">LOC108566544</name>
</gene>
<dbReference type="Pfam" id="PF00135">
    <property type="entry name" value="COesterase"/>
    <property type="match status" value="1"/>
</dbReference>
<dbReference type="InterPro" id="IPR029058">
    <property type="entry name" value="AB_hydrolase_fold"/>
</dbReference>
<dbReference type="SUPFAM" id="SSF53474">
    <property type="entry name" value="alpha/beta-Hydrolases"/>
    <property type="match status" value="1"/>
</dbReference>
<sequence>EEDCLYLNVFTRNIESCETDLKPIVVFFHGGAFLEGSSSLYGPRFLMTEDIVLVTVNYRLGIFGFASSKDGKVSGNFGLKDQNMALRWIRKNIRKFCGDPENVTIMGQSAGAASVHFHVLSPMSRGLFSKAISMSGFSENLWVRGTRGSFEFVANKMGLLKNTTEETLSILRETSSRSILQSLYTDSLNLPIHEPYLYGVIIDGEFVVDEPMDLIRSGKYNKVPYFFGYTNKEGIIYHVFNILETGKLLVLTDFKEMLPKDLDMDMNEFEDAIKSFYFNSEDPSEKNCENFVDLASDLWFRIGYEDVIKAHAKNGDMLYYYRFSADSKMNTFKRLSNITAAFTGASHEDDVRYLFNSDLTPNIEAGSREDVLIDKVIEFFVNFIKFGKPSDHWPRVTNDQMFFCDIGDNLICGKNPDRDRLDFWNNLYKKQGLKKAL</sequence>
<keyword evidence="6" id="KW-1185">Reference proteome</keyword>
<evidence type="ECO:0000313" key="6">
    <source>
        <dbReference type="Proteomes" id="UP000695000"/>
    </source>
</evidence>
<dbReference type="Gene3D" id="3.40.50.1820">
    <property type="entry name" value="alpha/beta hydrolase"/>
    <property type="match status" value="1"/>
</dbReference>
<name>A0ABM1N567_NICVS</name>
<reference evidence="7" key="1">
    <citation type="submission" date="2025-08" db="UniProtKB">
        <authorList>
            <consortium name="RefSeq"/>
        </authorList>
    </citation>
    <scope>IDENTIFICATION</scope>
    <source>
        <tissue evidence="7">Whole Larva</tissue>
    </source>
</reference>
<evidence type="ECO:0000259" key="5">
    <source>
        <dbReference type="Pfam" id="PF00135"/>
    </source>
</evidence>
<keyword evidence="4" id="KW-0325">Glycoprotein</keyword>
<dbReference type="PANTHER" id="PTHR43142:SF1">
    <property type="entry name" value="CARBOXYLIC ESTER HYDROLASE"/>
    <property type="match status" value="1"/>
</dbReference>
<organism evidence="6 7">
    <name type="scientific">Nicrophorus vespilloides</name>
    <name type="common">Boreal carrion beetle</name>
    <dbReference type="NCBI Taxonomy" id="110193"/>
    <lineage>
        <taxon>Eukaryota</taxon>
        <taxon>Metazoa</taxon>
        <taxon>Ecdysozoa</taxon>
        <taxon>Arthropoda</taxon>
        <taxon>Hexapoda</taxon>
        <taxon>Insecta</taxon>
        <taxon>Pterygota</taxon>
        <taxon>Neoptera</taxon>
        <taxon>Endopterygota</taxon>
        <taxon>Coleoptera</taxon>
        <taxon>Polyphaga</taxon>
        <taxon>Staphyliniformia</taxon>
        <taxon>Silphidae</taxon>
        <taxon>Nicrophorinae</taxon>
        <taxon>Nicrophorus</taxon>
    </lineage>
</organism>
<accession>A0ABM1N567</accession>
<dbReference type="InterPro" id="IPR002018">
    <property type="entry name" value="CarbesteraseB"/>
</dbReference>
<keyword evidence="2" id="KW-0719">Serine esterase</keyword>
<evidence type="ECO:0000313" key="7">
    <source>
        <dbReference type="RefSeq" id="XP_017781967.1"/>
    </source>
</evidence>
<comment type="similarity">
    <text evidence="1">Belongs to the type-B carboxylesterase/lipase family.</text>
</comment>
<dbReference type="PANTHER" id="PTHR43142">
    <property type="entry name" value="CARBOXYLIC ESTER HYDROLASE"/>
    <property type="match status" value="1"/>
</dbReference>